<proteinExistence type="predicted"/>
<gene>
    <name evidence="1" type="ORF">GCM10022214_46100</name>
</gene>
<evidence type="ECO:0000313" key="2">
    <source>
        <dbReference type="Proteomes" id="UP001500683"/>
    </source>
</evidence>
<dbReference type="Proteomes" id="UP001500683">
    <property type="component" value="Unassembled WGS sequence"/>
</dbReference>
<organism evidence="1 2">
    <name type="scientific">Actinomadura miaoliensis</name>
    <dbReference type="NCBI Taxonomy" id="430685"/>
    <lineage>
        <taxon>Bacteria</taxon>
        <taxon>Bacillati</taxon>
        <taxon>Actinomycetota</taxon>
        <taxon>Actinomycetes</taxon>
        <taxon>Streptosporangiales</taxon>
        <taxon>Thermomonosporaceae</taxon>
        <taxon>Actinomadura</taxon>
    </lineage>
</organism>
<name>A0ABP7W5V4_9ACTN</name>
<sequence length="101" mass="10880">MNTNPPADTLMWEARARPGRQEELLDWVEQTAVPALLAAGACLGVSTYTGGQDRVVVIVHGTGAPPRLPDPPDDLLLRPVHQWPFRRHATHHGPAPVTPGG</sequence>
<reference evidence="2" key="1">
    <citation type="journal article" date="2019" name="Int. J. Syst. Evol. Microbiol.">
        <title>The Global Catalogue of Microorganisms (GCM) 10K type strain sequencing project: providing services to taxonomists for standard genome sequencing and annotation.</title>
        <authorList>
            <consortium name="The Broad Institute Genomics Platform"/>
            <consortium name="The Broad Institute Genome Sequencing Center for Infectious Disease"/>
            <person name="Wu L."/>
            <person name="Ma J."/>
        </authorList>
    </citation>
    <scope>NUCLEOTIDE SEQUENCE [LARGE SCALE GENOMIC DNA]</scope>
    <source>
        <strain evidence="2">JCM 16702</strain>
    </source>
</reference>
<comment type="caution">
    <text evidence="1">The sequence shown here is derived from an EMBL/GenBank/DDBJ whole genome shotgun (WGS) entry which is preliminary data.</text>
</comment>
<keyword evidence="2" id="KW-1185">Reference proteome</keyword>
<dbReference type="EMBL" id="BAAAZG010000031">
    <property type="protein sequence ID" value="GAA4081861.1"/>
    <property type="molecule type" value="Genomic_DNA"/>
</dbReference>
<evidence type="ECO:0000313" key="1">
    <source>
        <dbReference type="EMBL" id="GAA4081861.1"/>
    </source>
</evidence>
<protein>
    <submittedName>
        <fullName evidence="1">Uncharacterized protein</fullName>
    </submittedName>
</protein>
<accession>A0ABP7W5V4</accession>
<dbReference type="RefSeq" id="WP_344951056.1">
    <property type="nucleotide sequence ID" value="NZ_BAAAZG010000031.1"/>
</dbReference>